<dbReference type="EMBL" id="FMZA01000001">
    <property type="protein sequence ID" value="SDB94494.1"/>
    <property type="molecule type" value="Genomic_DNA"/>
</dbReference>
<reference evidence="3 4" key="1">
    <citation type="submission" date="2016-10" db="EMBL/GenBank/DDBJ databases">
        <authorList>
            <person name="de Groot N.N."/>
        </authorList>
    </citation>
    <scope>NUCLEOTIDE SEQUENCE [LARGE SCALE GENOMIC DNA]</scope>
    <source>
        <strain evidence="3 4">DSM 45514</strain>
    </source>
</reference>
<organism evidence="3 4">
    <name type="scientific">Melghirimyces thermohalophilus</name>
    <dbReference type="NCBI Taxonomy" id="1236220"/>
    <lineage>
        <taxon>Bacteria</taxon>
        <taxon>Bacillati</taxon>
        <taxon>Bacillota</taxon>
        <taxon>Bacilli</taxon>
        <taxon>Bacillales</taxon>
        <taxon>Thermoactinomycetaceae</taxon>
        <taxon>Melghirimyces</taxon>
    </lineage>
</organism>
<keyword evidence="3" id="KW-0032">Aminotransferase</keyword>
<sequence length="353" mass="39173">MQYHATLREIRRQPDTWKTTWEVWTEKRASLLQFFRERQPESILFTGCGTSYYLSIAAARLFQEQTGIPAQAVPASEIMIQPTAFFPPDRPALLVASSRSGETSEVVRAVKVVQERRLAPSLAITGEPASQLAQSAGFALALPHIREQSVVMTSSFTNLLFSLQLWTAIVAGNEDLLRELRQVPALGEKHLSTAEETARQLGAEESFTHFVYLGLGAYYGLACEGMLKMKEMTQTFCEAFNPLEFRHGPISTLNRQSRVFLLKSRVGHPHEQALVLDLQQSGADVTAIGEQAGTLGADRSVELPPGLGDGSRSILYLPFLQLLAYYRTLQLKQNPDQPRNLGQVVRLNDKGGD</sequence>
<gene>
    <name evidence="3" type="ORF">SAMN04488112_1016</name>
</gene>
<dbReference type="Pfam" id="PF01380">
    <property type="entry name" value="SIS"/>
    <property type="match status" value="1"/>
</dbReference>
<dbReference type="PANTHER" id="PTHR10937:SF4">
    <property type="entry name" value="GLUCOSAMINE-6-PHOSPHATE DEAMINASE"/>
    <property type="match status" value="1"/>
</dbReference>
<dbReference type="SUPFAM" id="SSF53697">
    <property type="entry name" value="SIS domain"/>
    <property type="match status" value="1"/>
</dbReference>
<dbReference type="PROSITE" id="PS51464">
    <property type="entry name" value="SIS"/>
    <property type="match status" value="1"/>
</dbReference>
<evidence type="ECO:0000313" key="4">
    <source>
        <dbReference type="Proteomes" id="UP000199387"/>
    </source>
</evidence>
<keyword evidence="4" id="KW-1185">Reference proteome</keyword>
<dbReference type="OrthoDB" id="9779207at2"/>
<keyword evidence="1" id="KW-0677">Repeat</keyword>
<proteinExistence type="predicted"/>
<evidence type="ECO:0000259" key="2">
    <source>
        <dbReference type="PROSITE" id="PS51464"/>
    </source>
</evidence>
<dbReference type="RefSeq" id="WP_091565159.1">
    <property type="nucleotide sequence ID" value="NZ_FMZA01000001.1"/>
</dbReference>
<dbReference type="GO" id="GO:0097367">
    <property type="term" value="F:carbohydrate derivative binding"/>
    <property type="evidence" value="ECO:0007669"/>
    <property type="project" value="InterPro"/>
</dbReference>
<protein>
    <submittedName>
        <fullName evidence="3">Glucosamine--fructose-6-phosphate aminotransferase (Isomerizing)</fullName>
    </submittedName>
</protein>
<dbReference type="InterPro" id="IPR001347">
    <property type="entry name" value="SIS_dom"/>
</dbReference>
<dbReference type="Proteomes" id="UP000199387">
    <property type="component" value="Unassembled WGS sequence"/>
</dbReference>
<dbReference type="GO" id="GO:1901135">
    <property type="term" value="P:carbohydrate derivative metabolic process"/>
    <property type="evidence" value="ECO:0007669"/>
    <property type="project" value="InterPro"/>
</dbReference>
<keyword evidence="3" id="KW-0808">Transferase</keyword>
<dbReference type="Gene3D" id="3.40.50.10490">
    <property type="entry name" value="Glucose-6-phosphate isomerase like protein, domain 1"/>
    <property type="match status" value="2"/>
</dbReference>
<accession>A0A1G6HJW5</accession>
<evidence type="ECO:0000256" key="1">
    <source>
        <dbReference type="ARBA" id="ARBA00022737"/>
    </source>
</evidence>
<dbReference type="CDD" id="cd05009">
    <property type="entry name" value="SIS_GlmS_GlmD_2"/>
    <property type="match status" value="1"/>
</dbReference>
<dbReference type="InterPro" id="IPR046348">
    <property type="entry name" value="SIS_dom_sf"/>
</dbReference>
<dbReference type="InterPro" id="IPR035466">
    <property type="entry name" value="GlmS/AgaS_SIS"/>
</dbReference>
<dbReference type="InterPro" id="IPR035490">
    <property type="entry name" value="GlmS/FrlB_SIS"/>
</dbReference>
<dbReference type="PANTHER" id="PTHR10937">
    <property type="entry name" value="GLUCOSAMINE--FRUCTOSE-6-PHOSPHATE AMINOTRANSFERASE, ISOMERIZING"/>
    <property type="match status" value="1"/>
</dbReference>
<name>A0A1G6HJW5_9BACL</name>
<dbReference type="STRING" id="1236220.SAMN04488112_1016"/>
<dbReference type="CDD" id="cd05008">
    <property type="entry name" value="SIS_GlmS_GlmD_1"/>
    <property type="match status" value="1"/>
</dbReference>
<dbReference type="AlphaFoldDB" id="A0A1G6HJW5"/>
<dbReference type="GO" id="GO:0008483">
    <property type="term" value="F:transaminase activity"/>
    <property type="evidence" value="ECO:0007669"/>
    <property type="project" value="UniProtKB-KW"/>
</dbReference>
<feature type="domain" description="SIS" evidence="2">
    <location>
        <begin position="31"/>
        <end position="178"/>
    </location>
</feature>
<evidence type="ECO:0000313" key="3">
    <source>
        <dbReference type="EMBL" id="SDB94494.1"/>
    </source>
</evidence>